<organism evidence="1 2">
    <name type="scientific">Pseudomonas alliivorans</name>
    <dbReference type="NCBI Taxonomy" id="2810613"/>
    <lineage>
        <taxon>Bacteria</taxon>
        <taxon>Pseudomonadati</taxon>
        <taxon>Pseudomonadota</taxon>
        <taxon>Gammaproteobacteria</taxon>
        <taxon>Pseudomonadales</taxon>
        <taxon>Pseudomonadaceae</taxon>
        <taxon>Pseudomonas</taxon>
    </lineage>
</organism>
<evidence type="ECO:0000313" key="1">
    <source>
        <dbReference type="EMBL" id="MBP0948116.1"/>
    </source>
</evidence>
<reference evidence="1 2" key="1">
    <citation type="journal article" date="2022" name="Syst. Appl. Microbiol.">
        <title>Pseudomonas alliivorans sp. nov., a plant-pathogenic bacterium isolated from onion foliage in Georgia, USA.</title>
        <authorList>
            <person name="Zhao M."/>
            <person name="Tyson C."/>
            <person name="Chen H.C."/>
            <person name="Paudel S."/>
            <person name="Gitaitis R."/>
            <person name="Kvitko B."/>
            <person name="Dutta B."/>
        </authorList>
    </citation>
    <scope>NUCLEOTIDE SEQUENCE [LARGE SCALE GENOMIC DNA]</scope>
    <source>
        <strain evidence="1 2">20GA0068</strain>
    </source>
</reference>
<gene>
    <name evidence="1" type="ORF">JTJ32_22575</name>
</gene>
<protein>
    <recommendedName>
        <fullName evidence="3">Lipoprotein</fullName>
    </recommendedName>
</protein>
<dbReference type="RefSeq" id="WP_210043330.1">
    <property type="nucleotide sequence ID" value="NZ_JAFFZW010000010.1"/>
</dbReference>
<keyword evidence="2" id="KW-1185">Reference proteome</keyword>
<accession>A0ABS4CBZ8</accession>
<evidence type="ECO:0000313" key="2">
    <source>
        <dbReference type="Proteomes" id="UP000673197"/>
    </source>
</evidence>
<name>A0ABS4CBZ8_9PSED</name>
<evidence type="ECO:0008006" key="3">
    <source>
        <dbReference type="Google" id="ProtNLM"/>
    </source>
</evidence>
<sequence length="163" mass="18176">MSSLLLVGCATPMKPLDYHASQPYVPVTLALNQGGFVVRLEGLKQREVFKALMNTGAFSTLNTGFNHTGYTLMLASVDEKGDNYVWLANSVTVFTLPLPYPYKEGVRATLYKDGQAVKTYRYSREGVGISAWYAPSPNIEASRQMLDQLMVDLARDKVIPYQR</sequence>
<dbReference type="Proteomes" id="UP000673197">
    <property type="component" value="Unassembled WGS sequence"/>
</dbReference>
<proteinExistence type="predicted"/>
<dbReference type="EMBL" id="JAFFZW010000010">
    <property type="protein sequence ID" value="MBP0948116.1"/>
    <property type="molecule type" value="Genomic_DNA"/>
</dbReference>
<comment type="caution">
    <text evidence="1">The sequence shown here is derived from an EMBL/GenBank/DDBJ whole genome shotgun (WGS) entry which is preliminary data.</text>
</comment>